<keyword evidence="11" id="KW-1185">Reference proteome</keyword>
<evidence type="ECO:0000256" key="4">
    <source>
        <dbReference type="ARBA" id="ARBA00015388"/>
    </source>
</evidence>
<feature type="transmembrane region" description="Helical" evidence="8">
    <location>
        <begin position="474"/>
        <end position="503"/>
    </location>
</feature>
<evidence type="ECO:0000256" key="9">
    <source>
        <dbReference type="SAM" id="MobiDB-lite"/>
    </source>
</evidence>
<dbReference type="OrthoDB" id="44736at2759"/>
<feature type="transmembrane region" description="Helical" evidence="8">
    <location>
        <begin position="617"/>
        <end position="637"/>
    </location>
</feature>
<dbReference type="EMBL" id="QVQW01000023">
    <property type="protein sequence ID" value="RKU45111.1"/>
    <property type="molecule type" value="Genomic_DNA"/>
</dbReference>
<proteinExistence type="inferred from homology"/>
<dbReference type="STRING" id="177199.A0A420YB41"/>
<accession>A0A420YB41</accession>
<feature type="transmembrane region" description="Helical" evidence="8">
    <location>
        <begin position="406"/>
        <end position="425"/>
    </location>
</feature>
<gene>
    <name evidence="10" type="primary">PNS1</name>
    <name evidence="10" type="ORF">DL546_002826</name>
</gene>
<comment type="function">
    <text evidence="1 8">Probably involved in transport through the plasma membrane.</text>
</comment>
<name>A0A420YB41_9PEZI</name>
<dbReference type="Pfam" id="PF04515">
    <property type="entry name" value="Choline_transpo"/>
    <property type="match status" value="1"/>
</dbReference>
<feature type="transmembrane region" description="Helical" evidence="8">
    <location>
        <begin position="330"/>
        <end position="351"/>
    </location>
</feature>
<organism evidence="10 11">
    <name type="scientific">Coniochaeta pulveracea</name>
    <dbReference type="NCBI Taxonomy" id="177199"/>
    <lineage>
        <taxon>Eukaryota</taxon>
        <taxon>Fungi</taxon>
        <taxon>Dikarya</taxon>
        <taxon>Ascomycota</taxon>
        <taxon>Pezizomycotina</taxon>
        <taxon>Sordariomycetes</taxon>
        <taxon>Sordariomycetidae</taxon>
        <taxon>Coniochaetales</taxon>
        <taxon>Coniochaetaceae</taxon>
        <taxon>Coniochaeta</taxon>
    </lineage>
</organism>
<feature type="compositionally biased region" description="Basic and acidic residues" evidence="9">
    <location>
        <begin position="224"/>
        <end position="234"/>
    </location>
</feature>
<dbReference type="Proteomes" id="UP000275385">
    <property type="component" value="Unassembled WGS sequence"/>
</dbReference>
<dbReference type="AlphaFoldDB" id="A0A420YB41"/>
<evidence type="ECO:0000256" key="3">
    <source>
        <dbReference type="ARBA" id="ARBA00007168"/>
    </source>
</evidence>
<feature type="transmembrane region" description="Helical" evidence="8">
    <location>
        <begin position="379"/>
        <end position="399"/>
    </location>
</feature>
<evidence type="ECO:0000256" key="2">
    <source>
        <dbReference type="ARBA" id="ARBA00004651"/>
    </source>
</evidence>
<keyword evidence="6 8" id="KW-1133">Transmembrane helix</keyword>
<dbReference type="InterPro" id="IPR007603">
    <property type="entry name" value="Choline_transptr-like"/>
</dbReference>
<feature type="transmembrane region" description="Helical" evidence="8">
    <location>
        <begin position="578"/>
        <end position="597"/>
    </location>
</feature>
<dbReference type="PANTHER" id="PTHR12385">
    <property type="entry name" value="CHOLINE TRANSPORTER-LIKE (SLC FAMILY 44)"/>
    <property type="match status" value="1"/>
</dbReference>
<feature type="region of interest" description="Disordered" evidence="9">
    <location>
        <begin position="1"/>
        <end position="36"/>
    </location>
</feature>
<comment type="similarity">
    <text evidence="3 8">Belongs to the CTL (choline transporter-like) family.</text>
</comment>
<keyword evidence="5 8" id="KW-0812">Transmembrane</keyword>
<feature type="transmembrane region" description="Helical" evidence="8">
    <location>
        <begin position="715"/>
        <end position="736"/>
    </location>
</feature>
<evidence type="ECO:0000256" key="1">
    <source>
        <dbReference type="ARBA" id="ARBA00002957"/>
    </source>
</evidence>
<comment type="caution">
    <text evidence="10">The sequence shown here is derived from an EMBL/GenBank/DDBJ whole genome shotgun (WGS) entry which is preliminary data.</text>
</comment>
<feature type="region of interest" description="Disordered" evidence="9">
    <location>
        <begin position="146"/>
        <end position="257"/>
    </location>
</feature>
<feature type="transmembrane region" description="Helical" evidence="8">
    <location>
        <begin position="679"/>
        <end position="703"/>
    </location>
</feature>
<evidence type="ECO:0000256" key="5">
    <source>
        <dbReference type="ARBA" id="ARBA00022692"/>
    </source>
</evidence>
<evidence type="ECO:0000313" key="11">
    <source>
        <dbReference type="Proteomes" id="UP000275385"/>
    </source>
</evidence>
<evidence type="ECO:0000256" key="8">
    <source>
        <dbReference type="RuleBase" id="RU368066"/>
    </source>
</evidence>
<dbReference type="GO" id="GO:0022857">
    <property type="term" value="F:transmembrane transporter activity"/>
    <property type="evidence" value="ECO:0007669"/>
    <property type="project" value="UniProtKB-UniRule"/>
</dbReference>
<evidence type="ECO:0000313" key="10">
    <source>
        <dbReference type="EMBL" id="RKU45111.1"/>
    </source>
</evidence>
<sequence length="781" mass="85685">MSQNNPPQTNTNTDSLSNQIDEEDRSRELQPTPPGTIDLDCATILRIENLASQSLQLEGFERNILKELDTIGPSNSATQPLPPPTESDILKRSSTIKSVAETAGALRLAYSADENPYKVRVKGKELVHPKARQDEQKAVVKRPNTAINATGGQPLGVTTSPVPVHSLQVPPVASSSVPTNRSGSETSGPARFDGPNPDATAQLWHNLPWSHQRTPTPTPSQVKAPEEAKQEKDAIPSVSAEEEPEKHQGVHQNQAPVTSDEINQVIQQDQEQCANTELDKAIQEHQAANARNKAKVRPTGFDGKMDGEKRTFEQAFKQEDGTGRPKWNDLWAGILFLLVCAGFTVVSGIALQGYAASRSQNDGSINGQLNNFGLTTHTIYLFCFVLATAIVLSYIYMFLARRFTRAFIWITGILNIVFGLATAIYMLTRHYYSGGIVFLIFSVFTIFAFITWIPRIPFSVLMLQTAMDVARDFGHVHLITALGGLAGVAFGAWYSVTLVAIYVKYEPSSNNTACSEGVGGCSKAKVIGLIVFVTFASYWITEWLKNTIHTTVSGIYGTWYFSSRNYPTRVTRGALRRALTYSFGSISLGSLLVAIINFLRSILQVARQQAAAEGGNFAIQCAYMIAGCFLSILDWAVQFVNRYAFSHIALYGKPYFFAAKATWTMIKDRGIDALVNECLIGPVLSMGATFVGYACGFLAYLYMVFTHPAYNADGGYTPVVTAFAFLIGLQVCNIFTTPISSGVDTIFVAAAWDPQVMITEHPDLYQRMVQTYPHVQQAIHA</sequence>
<reference evidence="10 11" key="1">
    <citation type="submission" date="2018-08" db="EMBL/GenBank/DDBJ databases">
        <title>Draft genome of the lignicolous fungus Coniochaeta pulveracea.</title>
        <authorList>
            <person name="Borstlap C.J."/>
            <person name="De Witt R.N."/>
            <person name="Botha A."/>
            <person name="Volschenk H."/>
        </authorList>
    </citation>
    <scope>NUCLEOTIDE SEQUENCE [LARGE SCALE GENOMIC DNA]</scope>
    <source>
        <strain evidence="10 11">CAB683</strain>
    </source>
</reference>
<feature type="compositionally biased region" description="Polar residues" evidence="9">
    <location>
        <begin position="146"/>
        <end position="161"/>
    </location>
</feature>
<feature type="transmembrane region" description="Helical" evidence="8">
    <location>
        <begin position="431"/>
        <end position="453"/>
    </location>
</feature>
<dbReference type="GO" id="GO:0005886">
    <property type="term" value="C:plasma membrane"/>
    <property type="evidence" value="ECO:0007669"/>
    <property type="project" value="UniProtKB-SubCell"/>
</dbReference>
<comment type="subcellular location">
    <subcellularLocation>
        <location evidence="2 8">Cell membrane</location>
        <topology evidence="2 8">Multi-pass membrane protein</topology>
    </subcellularLocation>
</comment>
<feature type="compositionally biased region" description="Low complexity" evidence="9">
    <location>
        <begin position="1"/>
        <end position="13"/>
    </location>
</feature>
<evidence type="ECO:0000256" key="6">
    <source>
        <dbReference type="ARBA" id="ARBA00022989"/>
    </source>
</evidence>
<feature type="compositionally biased region" description="Polar residues" evidence="9">
    <location>
        <begin position="209"/>
        <end position="221"/>
    </location>
</feature>
<evidence type="ECO:0000256" key="7">
    <source>
        <dbReference type="ARBA" id="ARBA00023136"/>
    </source>
</evidence>
<dbReference type="PANTHER" id="PTHR12385:SF4">
    <property type="entry name" value="PROTEIN PNS1"/>
    <property type="match status" value="1"/>
</dbReference>
<protein>
    <recommendedName>
        <fullName evidence="4 8">Protein PNS1</fullName>
    </recommendedName>
</protein>
<feature type="compositionally biased region" description="Polar residues" evidence="9">
    <location>
        <begin position="173"/>
        <end position="187"/>
    </location>
</feature>
<feature type="transmembrane region" description="Helical" evidence="8">
    <location>
        <begin position="523"/>
        <end position="541"/>
    </location>
</feature>
<keyword evidence="7 8" id="KW-0472">Membrane</keyword>